<organism evidence="2 3">
    <name type="scientific">Trichonephila clavata</name>
    <name type="common">Joro spider</name>
    <name type="synonym">Nephila clavata</name>
    <dbReference type="NCBI Taxonomy" id="2740835"/>
    <lineage>
        <taxon>Eukaryota</taxon>
        <taxon>Metazoa</taxon>
        <taxon>Ecdysozoa</taxon>
        <taxon>Arthropoda</taxon>
        <taxon>Chelicerata</taxon>
        <taxon>Arachnida</taxon>
        <taxon>Araneae</taxon>
        <taxon>Araneomorphae</taxon>
        <taxon>Entelegynae</taxon>
        <taxon>Araneoidea</taxon>
        <taxon>Nephilidae</taxon>
        <taxon>Trichonephila</taxon>
    </lineage>
</organism>
<evidence type="ECO:0000313" key="3">
    <source>
        <dbReference type="Proteomes" id="UP000887116"/>
    </source>
</evidence>
<protein>
    <submittedName>
        <fullName evidence="2">Uncharacterized protein</fullName>
    </submittedName>
</protein>
<keyword evidence="3" id="KW-1185">Reference proteome</keyword>
<feature type="region of interest" description="Disordered" evidence="1">
    <location>
        <begin position="17"/>
        <end position="48"/>
    </location>
</feature>
<feature type="compositionally biased region" description="Polar residues" evidence="1">
    <location>
        <begin position="30"/>
        <end position="41"/>
    </location>
</feature>
<reference evidence="2" key="1">
    <citation type="submission" date="2020-07" db="EMBL/GenBank/DDBJ databases">
        <title>Multicomponent nature underlies the extraordinary mechanical properties of spider dragline silk.</title>
        <authorList>
            <person name="Kono N."/>
            <person name="Nakamura H."/>
            <person name="Mori M."/>
            <person name="Yoshida Y."/>
            <person name="Ohtoshi R."/>
            <person name="Malay A.D."/>
            <person name="Moran D.A.P."/>
            <person name="Tomita M."/>
            <person name="Numata K."/>
            <person name="Arakawa K."/>
        </authorList>
    </citation>
    <scope>NUCLEOTIDE SEQUENCE</scope>
</reference>
<evidence type="ECO:0000256" key="1">
    <source>
        <dbReference type="SAM" id="MobiDB-lite"/>
    </source>
</evidence>
<accession>A0A8X6H0P2</accession>
<dbReference type="AlphaFoldDB" id="A0A8X6H0P2"/>
<comment type="caution">
    <text evidence="2">The sequence shown here is derived from an EMBL/GenBank/DDBJ whole genome shotgun (WGS) entry which is preliminary data.</text>
</comment>
<name>A0A8X6H0P2_TRICU</name>
<evidence type="ECO:0000313" key="2">
    <source>
        <dbReference type="EMBL" id="GFR14818.1"/>
    </source>
</evidence>
<dbReference type="Proteomes" id="UP000887116">
    <property type="component" value="Unassembled WGS sequence"/>
</dbReference>
<sequence>MNPIDLASVDRSNVVYEETKRARAPPHRVSSANERNLTGRTPSKRDDRVNMSASYLSMKCSNVNSKETSSELKIPGRTLNVKENGIGTLSER</sequence>
<proteinExistence type="predicted"/>
<dbReference type="EMBL" id="BMAO01017318">
    <property type="protein sequence ID" value="GFR14818.1"/>
    <property type="molecule type" value="Genomic_DNA"/>
</dbReference>
<gene>
    <name evidence="2" type="ORF">TNCT_188031</name>
</gene>